<accession>A0AAD4WIL7</accession>
<dbReference type="AlphaFoldDB" id="A0AAD4WIL7"/>
<keyword evidence="7" id="KW-1185">Reference proteome</keyword>
<feature type="compositionally biased region" description="Polar residues" evidence="4">
    <location>
        <begin position="1"/>
        <end position="16"/>
    </location>
</feature>
<dbReference type="Proteomes" id="UP001054821">
    <property type="component" value="Chromosome 2"/>
</dbReference>
<dbReference type="InterPro" id="IPR038765">
    <property type="entry name" value="Papain-like_cys_pep_sf"/>
</dbReference>
<dbReference type="EMBL" id="JAJFAZ020000002">
    <property type="protein sequence ID" value="KAI5343783.1"/>
    <property type="molecule type" value="Genomic_DNA"/>
</dbReference>
<proteinExistence type="inferred from homology"/>
<feature type="domain" description="Ubiquitin-like protease family profile" evidence="5">
    <location>
        <begin position="181"/>
        <end position="235"/>
    </location>
</feature>
<evidence type="ECO:0000256" key="2">
    <source>
        <dbReference type="ARBA" id="ARBA00022670"/>
    </source>
</evidence>
<dbReference type="Pfam" id="PF02902">
    <property type="entry name" value="Peptidase_C48"/>
    <property type="match status" value="1"/>
</dbReference>
<evidence type="ECO:0000256" key="1">
    <source>
        <dbReference type="ARBA" id="ARBA00005234"/>
    </source>
</evidence>
<evidence type="ECO:0000313" key="7">
    <source>
        <dbReference type="Proteomes" id="UP001054821"/>
    </source>
</evidence>
<evidence type="ECO:0000256" key="3">
    <source>
        <dbReference type="ARBA" id="ARBA00022801"/>
    </source>
</evidence>
<name>A0AAD4WIL7_PRUDU</name>
<sequence>MLKLTTFQGPEQSPKNPMSDKASCYGALDVRALNVADDNAKDGEKQEEMTTLKVHEKEVFGFEHQTFVLIEDITQFAAMDETGATVVAVYMRCLFDVLKTANMVNIVGFVDPAQVSANSGSLTQRSHLLANRLQKTDGEQIFFMPYNPGHHWVLLICKNIVNTAIKMYNSHIGRQGRKAPIWKTLQGTPKQPSSVECGYYVMHFMRDIITDPSLEFEKKFEKGKDQAPYPQEAIEEVRKEWADFVCLQME</sequence>
<organism evidence="6 7">
    <name type="scientific">Prunus dulcis</name>
    <name type="common">Almond</name>
    <name type="synonym">Amygdalus dulcis</name>
    <dbReference type="NCBI Taxonomy" id="3755"/>
    <lineage>
        <taxon>Eukaryota</taxon>
        <taxon>Viridiplantae</taxon>
        <taxon>Streptophyta</taxon>
        <taxon>Embryophyta</taxon>
        <taxon>Tracheophyta</taxon>
        <taxon>Spermatophyta</taxon>
        <taxon>Magnoliopsida</taxon>
        <taxon>eudicotyledons</taxon>
        <taxon>Gunneridae</taxon>
        <taxon>Pentapetalae</taxon>
        <taxon>rosids</taxon>
        <taxon>fabids</taxon>
        <taxon>Rosales</taxon>
        <taxon>Rosaceae</taxon>
        <taxon>Amygdaloideae</taxon>
        <taxon>Amygdaleae</taxon>
        <taxon>Prunus</taxon>
    </lineage>
</organism>
<reference evidence="6 7" key="1">
    <citation type="journal article" date="2022" name="G3 (Bethesda)">
        <title>Whole-genome sequence and methylome profiling of the almond [Prunus dulcis (Mill.) D.A. Webb] cultivar 'Nonpareil'.</title>
        <authorList>
            <person name="D'Amico-Willman K.M."/>
            <person name="Ouma W.Z."/>
            <person name="Meulia T."/>
            <person name="Sideli G.M."/>
            <person name="Gradziel T.M."/>
            <person name="Fresnedo-Ramirez J."/>
        </authorList>
    </citation>
    <scope>NUCLEOTIDE SEQUENCE [LARGE SCALE GENOMIC DNA]</scope>
    <source>
        <strain evidence="6">Clone GOH B32 T37-40</strain>
    </source>
</reference>
<feature type="region of interest" description="Disordered" evidence="4">
    <location>
        <begin position="1"/>
        <end position="20"/>
    </location>
</feature>
<comment type="similarity">
    <text evidence="1">Belongs to the peptidase C48 family.</text>
</comment>
<evidence type="ECO:0000259" key="5">
    <source>
        <dbReference type="Pfam" id="PF02902"/>
    </source>
</evidence>
<gene>
    <name evidence="6" type="ORF">L3X38_011659</name>
</gene>
<dbReference type="GO" id="GO:0008234">
    <property type="term" value="F:cysteine-type peptidase activity"/>
    <property type="evidence" value="ECO:0007669"/>
    <property type="project" value="InterPro"/>
</dbReference>
<dbReference type="Gene3D" id="3.40.395.10">
    <property type="entry name" value="Adenoviral Proteinase, Chain A"/>
    <property type="match status" value="1"/>
</dbReference>
<evidence type="ECO:0000256" key="4">
    <source>
        <dbReference type="SAM" id="MobiDB-lite"/>
    </source>
</evidence>
<dbReference type="InterPro" id="IPR003653">
    <property type="entry name" value="Peptidase_C48_C"/>
</dbReference>
<comment type="caution">
    <text evidence="6">The sequence shown here is derived from an EMBL/GenBank/DDBJ whole genome shotgun (WGS) entry which is preliminary data.</text>
</comment>
<dbReference type="PANTHER" id="PTHR33018:SF31">
    <property type="entry name" value="TRANSPOSASE, PTTA_EN_SPM, PLANT"/>
    <property type="match status" value="1"/>
</dbReference>
<protein>
    <recommendedName>
        <fullName evidence="5">Ubiquitin-like protease family profile domain-containing protein</fullName>
    </recommendedName>
</protein>
<dbReference type="SUPFAM" id="SSF54001">
    <property type="entry name" value="Cysteine proteinases"/>
    <property type="match status" value="1"/>
</dbReference>
<dbReference type="PANTHER" id="PTHR33018">
    <property type="entry name" value="OS10G0338966 PROTEIN-RELATED"/>
    <property type="match status" value="1"/>
</dbReference>
<keyword evidence="3" id="KW-0378">Hydrolase</keyword>
<evidence type="ECO:0000313" key="6">
    <source>
        <dbReference type="EMBL" id="KAI5343783.1"/>
    </source>
</evidence>
<dbReference type="GO" id="GO:0006508">
    <property type="term" value="P:proteolysis"/>
    <property type="evidence" value="ECO:0007669"/>
    <property type="project" value="UniProtKB-KW"/>
</dbReference>
<keyword evidence="2" id="KW-0645">Protease</keyword>